<feature type="compositionally biased region" description="Polar residues" evidence="1">
    <location>
        <begin position="186"/>
        <end position="206"/>
    </location>
</feature>
<organism evidence="2 3">
    <name type="scientific">Arabidopsis thaliana</name>
    <name type="common">Mouse-ear cress</name>
    <dbReference type="NCBI Taxonomy" id="3702"/>
    <lineage>
        <taxon>Eukaryota</taxon>
        <taxon>Viridiplantae</taxon>
        <taxon>Streptophyta</taxon>
        <taxon>Embryophyta</taxon>
        <taxon>Tracheophyta</taxon>
        <taxon>Spermatophyta</taxon>
        <taxon>Magnoliopsida</taxon>
        <taxon>eudicotyledons</taxon>
        <taxon>Gunneridae</taxon>
        <taxon>Pentapetalae</taxon>
        <taxon>rosids</taxon>
        <taxon>malvids</taxon>
        <taxon>Brassicales</taxon>
        <taxon>Brassicaceae</taxon>
        <taxon>Camelineae</taxon>
        <taxon>Arabidopsis</taxon>
    </lineage>
</organism>
<name>A0A7G2F0T7_ARATH</name>
<evidence type="ECO:0000313" key="2">
    <source>
        <dbReference type="EMBL" id="CAD5327289.1"/>
    </source>
</evidence>
<accession>A0A7G2F0T7</accession>
<feature type="compositionally biased region" description="Basic and acidic residues" evidence="1">
    <location>
        <begin position="224"/>
        <end position="233"/>
    </location>
</feature>
<dbReference type="Proteomes" id="UP000516314">
    <property type="component" value="Chromosome 4"/>
</dbReference>
<sequence length="245" mass="27296">MGRGSGNRRGNHRKIYIDALLSQEVRTLMPLPHPDRPDGTLCCCMIFKAKSSRNKPDWISAATWEAMLEYWSINGAKKRSKTASANRPSYCDGLGQIDTKQLFIWCKPILIDVFDFFHVLTPQNRRIFGVGGISTRERGESSVTGALGRITLERQVITLQEQLASILKSMKQYMANGASNFALTQRRQGTDASVTNPECANNNMETQDADHDQDGVDIDPPIPHVEEEHADHDPDGEEYEGGAGF</sequence>
<feature type="compositionally biased region" description="Acidic residues" evidence="1">
    <location>
        <begin position="234"/>
        <end position="245"/>
    </location>
</feature>
<protein>
    <submittedName>
        <fullName evidence="2">(thale cress) hypothetical protein</fullName>
    </submittedName>
</protein>
<evidence type="ECO:0000256" key="1">
    <source>
        <dbReference type="SAM" id="MobiDB-lite"/>
    </source>
</evidence>
<gene>
    <name evidence="2" type="ORF">AT9943_LOCUS14997</name>
</gene>
<dbReference type="AlphaFoldDB" id="A0A7G2F0T7"/>
<reference evidence="2 3" key="1">
    <citation type="submission" date="2020-09" db="EMBL/GenBank/DDBJ databases">
        <authorList>
            <person name="Ashkenazy H."/>
        </authorList>
    </citation>
    <scope>NUCLEOTIDE SEQUENCE [LARGE SCALE GENOMIC DNA]</scope>
    <source>
        <strain evidence="3">cv. Cdm-0</strain>
    </source>
</reference>
<proteinExistence type="predicted"/>
<evidence type="ECO:0000313" key="3">
    <source>
        <dbReference type="Proteomes" id="UP000516314"/>
    </source>
</evidence>
<dbReference type="EMBL" id="LR881469">
    <property type="protein sequence ID" value="CAD5327289.1"/>
    <property type="molecule type" value="Genomic_DNA"/>
</dbReference>
<feature type="region of interest" description="Disordered" evidence="1">
    <location>
        <begin position="186"/>
        <end position="245"/>
    </location>
</feature>